<name>A0A5S9PRK6_9GAMM</name>
<dbReference type="InterPro" id="IPR011008">
    <property type="entry name" value="Dimeric_a/b-barrel"/>
</dbReference>
<dbReference type="AlphaFoldDB" id="A0A5S9PRK6"/>
<proteinExistence type="predicted"/>
<evidence type="ECO:0000313" key="2">
    <source>
        <dbReference type="Proteomes" id="UP000441399"/>
    </source>
</evidence>
<gene>
    <name evidence="1" type="ORF">OPDIPICF_01165</name>
</gene>
<accession>A0A5S9PRK6</accession>
<organism evidence="1 2">
    <name type="scientific">BD1-7 clade bacterium</name>
    <dbReference type="NCBI Taxonomy" id="2029982"/>
    <lineage>
        <taxon>Bacteria</taxon>
        <taxon>Pseudomonadati</taxon>
        <taxon>Pseudomonadota</taxon>
        <taxon>Gammaproteobacteria</taxon>
        <taxon>Cellvibrionales</taxon>
        <taxon>Spongiibacteraceae</taxon>
        <taxon>BD1-7 clade</taxon>
    </lineage>
</organism>
<sequence>MLSAALGLMLLAATESDMTLEGTEVCVTSEQLSAFVDRFDKAEKKLPLMTEETVIEYLQFQMPPSTVDEFVALDERLWTDYLRHIPGYLSKRTSHVESGTVELWVWWESLEALNRANALPGLSDVYREFDDSFQKPYHTLPVKVYQVCRSQSE</sequence>
<protein>
    <recommendedName>
        <fullName evidence="3">ABM domain-containing protein</fullName>
    </recommendedName>
</protein>
<evidence type="ECO:0000313" key="1">
    <source>
        <dbReference type="EMBL" id="CAA0107299.1"/>
    </source>
</evidence>
<dbReference type="EMBL" id="CACSIO010000012">
    <property type="protein sequence ID" value="CAA0107299.1"/>
    <property type="molecule type" value="Genomic_DNA"/>
</dbReference>
<dbReference type="SUPFAM" id="SSF54909">
    <property type="entry name" value="Dimeric alpha+beta barrel"/>
    <property type="match status" value="1"/>
</dbReference>
<dbReference type="Proteomes" id="UP000441399">
    <property type="component" value="Unassembled WGS sequence"/>
</dbReference>
<reference evidence="1 2" key="1">
    <citation type="submission" date="2019-11" db="EMBL/GenBank/DDBJ databases">
        <authorList>
            <person name="Holert J."/>
        </authorList>
    </citation>
    <scope>NUCLEOTIDE SEQUENCE [LARGE SCALE GENOMIC DNA]</scope>
    <source>
        <strain evidence="1">SB11_3</strain>
    </source>
</reference>
<dbReference type="OrthoDB" id="531457at2"/>
<keyword evidence="2" id="KW-1185">Reference proteome</keyword>
<evidence type="ECO:0008006" key="3">
    <source>
        <dbReference type="Google" id="ProtNLM"/>
    </source>
</evidence>